<reference evidence="2 3" key="1">
    <citation type="submission" date="2018-06" db="EMBL/GenBank/DDBJ databases">
        <title>Streptomyces reniochalinae sp. nov. and Streptomyces diacarnus sp. nov. from marine sponges.</title>
        <authorList>
            <person name="Li L."/>
        </authorList>
    </citation>
    <scope>NUCLEOTIDE SEQUENCE [LARGE SCALE GENOMIC DNA]</scope>
    <source>
        <strain evidence="2 3">LHW51701</strain>
    </source>
</reference>
<dbReference type="Proteomes" id="UP000252914">
    <property type="component" value="Unassembled WGS sequence"/>
</dbReference>
<keyword evidence="3" id="KW-1185">Reference proteome</keyword>
<protein>
    <submittedName>
        <fullName evidence="2">Uncharacterized protein</fullName>
    </submittedName>
</protein>
<organism evidence="2 3">
    <name type="scientific">Streptomyces diacarni</name>
    <dbReference type="NCBI Taxonomy" id="2800381"/>
    <lineage>
        <taxon>Bacteria</taxon>
        <taxon>Bacillati</taxon>
        <taxon>Actinomycetota</taxon>
        <taxon>Actinomycetes</taxon>
        <taxon>Kitasatosporales</taxon>
        <taxon>Streptomycetaceae</taxon>
        <taxon>Streptomyces</taxon>
    </lineage>
</organism>
<dbReference type="EMBL" id="QOIN01000046">
    <property type="protein sequence ID" value="RCG21540.1"/>
    <property type="molecule type" value="Genomic_DNA"/>
</dbReference>
<dbReference type="AlphaFoldDB" id="A0A367EWK8"/>
<proteinExistence type="predicted"/>
<evidence type="ECO:0000313" key="3">
    <source>
        <dbReference type="Proteomes" id="UP000252914"/>
    </source>
</evidence>
<comment type="caution">
    <text evidence="2">The sequence shown here is derived from an EMBL/GenBank/DDBJ whole genome shotgun (WGS) entry which is preliminary data.</text>
</comment>
<sequence>MATAVAPKAAPSRVTAENAGGHGGGNRPGAHCPLGPATTGSLTRHGHGAAHPNDQRRKKDTG</sequence>
<evidence type="ECO:0000256" key="1">
    <source>
        <dbReference type="SAM" id="MobiDB-lite"/>
    </source>
</evidence>
<feature type="compositionally biased region" description="Basic and acidic residues" evidence="1">
    <location>
        <begin position="53"/>
        <end position="62"/>
    </location>
</feature>
<feature type="region of interest" description="Disordered" evidence="1">
    <location>
        <begin position="1"/>
        <end position="62"/>
    </location>
</feature>
<name>A0A367EWK8_9ACTN</name>
<accession>A0A367EWK8</accession>
<evidence type="ECO:0000313" key="2">
    <source>
        <dbReference type="EMBL" id="RCG21540.1"/>
    </source>
</evidence>
<gene>
    <name evidence="2" type="ORF">DTL70_19220</name>
</gene>